<reference evidence="2 3" key="1">
    <citation type="submission" date="2016-04" db="EMBL/GenBank/DDBJ databases">
        <title>Genome analyses suggest a sexual origin of heterokaryosis in a supposedly ancient asexual fungus.</title>
        <authorList>
            <person name="Ropars J."/>
            <person name="Sedzielewska K."/>
            <person name="Noel J."/>
            <person name="Charron P."/>
            <person name="Farinelli L."/>
            <person name="Marton T."/>
            <person name="Kruger M."/>
            <person name="Pelin A."/>
            <person name="Brachmann A."/>
            <person name="Corradi N."/>
        </authorList>
    </citation>
    <scope>NUCLEOTIDE SEQUENCE [LARGE SCALE GENOMIC DNA]</scope>
    <source>
        <strain evidence="2 3">C2</strain>
    </source>
</reference>
<evidence type="ECO:0000313" key="2">
    <source>
        <dbReference type="EMBL" id="PKK68008.1"/>
    </source>
</evidence>
<evidence type="ECO:0000256" key="1">
    <source>
        <dbReference type="SAM" id="Coils"/>
    </source>
</evidence>
<dbReference type="EMBL" id="LLXL01000892">
    <property type="protein sequence ID" value="PKK68008.1"/>
    <property type="molecule type" value="Genomic_DNA"/>
</dbReference>
<dbReference type="Gene3D" id="1.20.5.340">
    <property type="match status" value="1"/>
</dbReference>
<feature type="coiled-coil region" evidence="1">
    <location>
        <begin position="62"/>
        <end position="117"/>
    </location>
</feature>
<comment type="caution">
    <text evidence="2">The sequence shown here is derived from an EMBL/GenBank/DDBJ whole genome shotgun (WGS) entry which is preliminary data.</text>
</comment>
<protein>
    <submittedName>
        <fullName evidence="2">Uncharacterized protein</fullName>
    </submittedName>
</protein>
<proteinExistence type="predicted"/>
<gene>
    <name evidence="2" type="ORF">RhiirC2_782810</name>
</gene>
<sequence length="132" mass="15358">MGSRRSTTSQKKSKEHFKMLKAKRMMTVKFLKSGYCTRTGKTYNKVKVDCYNRGLETCLAELKATKKALDASQTKIQELQNTHRRTTNALQKLQNAHERTINALWDAEDRVEELENHEVESISTLHWQICKL</sequence>
<dbReference type="AlphaFoldDB" id="A0A2N1N2B7"/>
<dbReference type="Proteomes" id="UP000233469">
    <property type="component" value="Unassembled WGS sequence"/>
</dbReference>
<evidence type="ECO:0000313" key="3">
    <source>
        <dbReference type="Proteomes" id="UP000233469"/>
    </source>
</evidence>
<dbReference type="SUPFAM" id="SSF57997">
    <property type="entry name" value="Tropomyosin"/>
    <property type="match status" value="1"/>
</dbReference>
<name>A0A2N1N2B7_9GLOM</name>
<dbReference type="VEuPathDB" id="FungiDB:FUN_008442"/>
<keyword evidence="1" id="KW-0175">Coiled coil</keyword>
<reference evidence="2 3" key="2">
    <citation type="submission" date="2017-10" db="EMBL/GenBank/DDBJ databases">
        <title>Extensive intraspecific genome diversity in a model arbuscular mycorrhizal fungus.</title>
        <authorList>
            <person name="Chen E.C.H."/>
            <person name="Morin E."/>
            <person name="Baudet D."/>
            <person name="Noel J."/>
            <person name="Ndikumana S."/>
            <person name="Charron P."/>
            <person name="St-Onge C."/>
            <person name="Giorgi J."/>
            <person name="Grigoriev I.V."/>
            <person name="Roux C."/>
            <person name="Martin F.M."/>
            <person name="Corradi N."/>
        </authorList>
    </citation>
    <scope>NUCLEOTIDE SEQUENCE [LARGE SCALE GENOMIC DNA]</scope>
    <source>
        <strain evidence="2 3">C2</strain>
    </source>
</reference>
<dbReference type="VEuPathDB" id="FungiDB:RhiirFUN_013609"/>
<organism evidence="2 3">
    <name type="scientific">Rhizophagus irregularis</name>
    <dbReference type="NCBI Taxonomy" id="588596"/>
    <lineage>
        <taxon>Eukaryota</taxon>
        <taxon>Fungi</taxon>
        <taxon>Fungi incertae sedis</taxon>
        <taxon>Mucoromycota</taxon>
        <taxon>Glomeromycotina</taxon>
        <taxon>Glomeromycetes</taxon>
        <taxon>Glomerales</taxon>
        <taxon>Glomeraceae</taxon>
        <taxon>Rhizophagus</taxon>
    </lineage>
</organism>
<accession>A0A2N1N2B7</accession>